<dbReference type="InterPro" id="IPR016432">
    <property type="entry name" value="RNP4"/>
</dbReference>
<evidence type="ECO:0000256" key="7">
    <source>
        <dbReference type="ARBA" id="ARBA00022833"/>
    </source>
</evidence>
<dbReference type="GO" id="GO:0016787">
    <property type="term" value="F:hydrolase activity"/>
    <property type="evidence" value="ECO:0007669"/>
    <property type="project" value="UniProtKB-KW"/>
</dbReference>
<evidence type="ECO:0000256" key="6">
    <source>
        <dbReference type="ARBA" id="ARBA00022801"/>
    </source>
</evidence>
<dbReference type="GO" id="GO:0030677">
    <property type="term" value="C:ribonuclease P complex"/>
    <property type="evidence" value="ECO:0007669"/>
    <property type="project" value="InterPro"/>
</dbReference>
<organism evidence="8 9">
    <name type="scientific">Candidatus Iainarchaeum sp</name>
    <dbReference type="NCBI Taxonomy" id="3101447"/>
    <lineage>
        <taxon>Archaea</taxon>
        <taxon>Candidatus Iainarchaeota</taxon>
        <taxon>Candidatus Iainarchaeia</taxon>
        <taxon>Candidatus Iainarchaeales</taxon>
        <taxon>Candidatus Iainarchaeaceae</taxon>
        <taxon>Candidatus Iainarchaeum</taxon>
    </lineage>
</organism>
<evidence type="ECO:0000313" key="8">
    <source>
        <dbReference type="EMBL" id="MBT4870298.1"/>
    </source>
</evidence>
<keyword evidence="3" id="KW-0540">Nuclease</keyword>
<dbReference type="GO" id="GO:0046872">
    <property type="term" value="F:metal ion binding"/>
    <property type="evidence" value="ECO:0007669"/>
    <property type="project" value="UniProtKB-KW"/>
</dbReference>
<dbReference type="AlphaFoldDB" id="A0A8T5GEX4"/>
<gene>
    <name evidence="8" type="ORF">HON47_01895</name>
</gene>
<reference evidence="8" key="1">
    <citation type="journal article" date="2021" name="ISME J.">
        <title>Mercury methylation by metabolically versatile and cosmopolitan marine bacteria.</title>
        <authorList>
            <person name="Lin H."/>
            <person name="Ascher D.B."/>
            <person name="Myung Y."/>
            <person name="Lamborg C.H."/>
            <person name="Hallam S.J."/>
            <person name="Gionfriddo C.M."/>
            <person name="Holt K.E."/>
            <person name="Moreau J.W."/>
        </authorList>
    </citation>
    <scope>NUCLEOTIDE SEQUENCE</scope>
    <source>
        <strain evidence="8">SI075_bin30</strain>
    </source>
</reference>
<sequence length="92" mass="10755">MNKKLNAKQKLALERIYRLFEIAVKADEKYQKRYLQLAKRIGEKVNVSVPKELQKTYCKKCFSMNVSGKKDGNLFIVTCKCGFVKKFNNTKE</sequence>
<proteinExistence type="predicted"/>
<dbReference type="Gene3D" id="1.20.5.420">
    <property type="entry name" value="Immunoglobulin FC, subunit C"/>
    <property type="match status" value="1"/>
</dbReference>
<dbReference type="Proteomes" id="UP000722459">
    <property type="component" value="Unassembled WGS sequence"/>
</dbReference>
<comment type="caution">
    <text evidence="8">The sequence shown here is derived from an EMBL/GenBank/DDBJ whole genome shotgun (WGS) entry which is preliminary data.</text>
</comment>
<keyword evidence="6" id="KW-0378">Hydrolase</keyword>
<protein>
    <submittedName>
        <fullName evidence="8">Uncharacterized protein</fullName>
    </submittedName>
</protein>
<dbReference type="PIRSF" id="PIRSF004878">
    <property type="entry name" value="RNase_P_4"/>
    <property type="match status" value="1"/>
</dbReference>
<evidence type="ECO:0000256" key="1">
    <source>
        <dbReference type="ARBA" id="ARBA00022490"/>
    </source>
</evidence>
<evidence type="ECO:0000256" key="5">
    <source>
        <dbReference type="ARBA" id="ARBA00022759"/>
    </source>
</evidence>
<evidence type="ECO:0000256" key="4">
    <source>
        <dbReference type="ARBA" id="ARBA00022723"/>
    </source>
</evidence>
<dbReference type="EMBL" id="JABJNZ010000026">
    <property type="protein sequence ID" value="MBT4870298.1"/>
    <property type="molecule type" value="Genomic_DNA"/>
</dbReference>
<keyword evidence="7" id="KW-0862">Zinc</keyword>
<evidence type="ECO:0000313" key="9">
    <source>
        <dbReference type="Proteomes" id="UP000722459"/>
    </source>
</evidence>
<keyword evidence="2" id="KW-0819">tRNA processing</keyword>
<evidence type="ECO:0000256" key="2">
    <source>
        <dbReference type="ARBA" id="ARBA00022694"/>
    </source>
</evidence>
<accession>A0A8T5GEX4</accession>
<keyword evidence="4" id="KW-0479">Metal-binding</keyword>
<dbReference type="GO" id="GO:0001682">
    <property type="term" value="P:tRNA 5'-leader removal"/>
    <property type="evidence" value="ECO:0007669"/>
    <property type="project" value="InterPro"/>
</dbReference>
<keyword evidence="5" id="KW-0255">Endonuclease</keyword>
<dbReference type="GO" id="GO:0004519">
    <property type="term" value="F:endonuclease activity"/>
    <property type="evidence" value="ECO:0007669"/>
    <property type="project" value="UniProtKB-KW"/>
</dbReference>
<evidence type="ECO:0000256" key="3">
    <source>
        <dbReference type="ARBA" id="ARBA00022722"/>
    </source>
</evidence>
<name>A0A8T5GEX4_9ARCH</name>
<keyword evidence="1" id="KW-0963">Cytoplasm</keyword>